<dbReference type="Proteomes" id="UP000218811">
    <property type="component" value="Unassembled WGS sequence"/>
</dbReference>
<organism evidence="2 3">
    <name type="scientific">Wolfiporia cocos (strain MD-104)</name>
    <name type="common">Brown rot fungus</name>
    <dbReference type="NCBI Taxonomy" id="742152"/>
    <lineage>
        <taxon>Eukaryota</taxon>
        <taxon>Fungi</taxon>
        <taxon>Dikarya</taxon>
        <taxon>Basidiomycota</taxon>
        <taxon>Agaricomycotina</taxon>
        <taxon>Agaricomycetes</taxon>
        <taxon>Polyporales</taxon>
        <taxon>Phaeolaceae</taxon>
        <taxon>Wolfiporia</taxon>
    </lineage>
</organism>
<evidence type="ECO:0000313" key="2">
    <source>
        <dbReference type="EMBL" id="PCH41774.1"/>
    </source>
</evidence>
<dbReference type="OrthoDB" id="2798901at2759"/>
<name>A0A2H3JYF8_WOLCO</name>
<dbReference type="STRING" id="742152.A0A2H3JYF8"/>
<feature type="region of interest" description="Disordered" evidence="1">
    <location>
        <begin position="1"/>
        <end position="178"/>
    </location>
</feature>
<keyword evidence="3" id="KW-1185">Reference proteome</keyword>
<evidence type="ECO:0000313" key="3">
    <source>
        <dbReference type="Proteomes" id="UP000218811"/>
    </source>
</evidence>
<dbReference type="AlphaFoldDB" id="A0A2H3JYF8"/>
<reference evidence="2 3" key="1">
    <citation type="journal article" date="2012" name="Science">
        <title>The Paleozoic origin of enzymatic lignin decomposition reconstructed from 31 fungal genomes.</title>
        <authorList>
            <person name="Floudas D."/>
            <person name="Binder M."/>
            <person name="Riley R."/>
            <person name="Barry K."/>
            <person name="Blanchette R.A."/>
            <person name="Henrissat B."/>
            <person name="Martinez A.T."/>
            <person name="Otillar R."/>
            <person name="Spatafora J.W."/>
            <person name="Yadav J.S."/>
            <person name="Aerts A."/>
            <person name="Benoit I."/>
            <person name="Boyd A."/>
            <person name="Carlson A."/>
            <person name="Copeland A."/>
            <person name="Coutinho P.M."/>
            <person name="de Vries R.P."/>
            <person name="Ferreira P."/>
            <person name="Findley K."/>
            <person name="Foster B."/>
            <person name="Gaskell J."/>
            <person name="Glotzer D."/>
            <person name="Gorecki P."/>
            <person name="Heitman J."/>
            <person name="Hesse C."/>
            <person name="Hori C."/>
            <person name="Igarashi K."/>
            <person name="Jurgens J.A."/>
            <person name="Kallen N."/>
            <person name="Kersten P."/>
            <person name="Kohler A."/>
            <person name="Kuees U."/>
            <person name="Kumar T.K.A."/>
            <person name="Kuo A."/>
            <person name="LaButti K."/>
            <person name="Larrondo L.F."/>
            <person name="Lindquist E."/>
            <person name="Ling A."/>
            <person name="Lombard V."/>
            <person name="Lucas S."/>
            <person name="Lundell T."/>
            <person name="Martin R."/>
            <person name="McLaughlin D.J."/>
            <person name="Morgenstern I."/>
            <person name="Morin E."/>
            <person name="Murat C."/>
            <person name="Nagy L.G."/>
            <person name="Nolan M."/>
            <person name="Ohm R.A."/>
            <person name="Patyshakuliyeva A."/>
            <person name="Rokas A."/>
            <person name="Ruiz-Duenas F.J."/>
            <person name="Sabat G."/>
            <person name="Salamov A."/>
            <person name="Samejima M."/>
            <person name="Schmutz J."/>
            <person name="Slot J.C."/>
            <person name="St John F."/>
            <person name="Stenlid J."/>
            <person name="Sun H."/>
            <person name="Sun S."/>
            <person name="Syed K."/>
            <person name="Tsang A."/>
            <person name="Wiebenga A."/>
            <person name="Young D."/>
            <person name="Pisabarro A."/>
            <person name="Eastwood D.C."/>
            <person name="Martin F."/>
            <person name="Cullen D."/>
            <person name="Grigoriev I.V."/>
            <person name="Hibbett D.S."/>
        </authorList>
    </citation>
    <scope>NUCLEOTIDE SEQUENCE [LARGE SCALE GENOMIC DNA]</scope>
    <source>
        <strain evidence="2 3">MD-104</strain>
    </source>
</reference>
<feature type="compositionally biased region" description="Basic and acidic residues" evidence="1">
    <location>
        <begin position="38"/>
        <end position="47"/>
    </location>
</feature>
<dbReference type="EMBL" id="KB468113">
    <property type="protein sequence ID" value="PCH41774.1"/>
    <property type="molecule type" value="Genomic_DNA"/>
</dbReference>
<sequence length="531" mass="59193">MAKANAAKRRTLKAAAASVIEDVQDHEAADPRSVAQDTRGKSVVKSEAEEESAPKGESTLARAGEALQTQALGGDASRALRTQRRRRERSLRLPEVRNDPSSALQKDTQYLRAVEQATQGKSAMKGGVEGEFAPRRESTARASTANTEPGWRHIGRAPGAPDPALTESDPSSRRPPQLPTEVCERIIDWLWHDSRVLKKYTLVCKAWTPSCRYQMQRRVTLYDRSHVQGYARVQPHLFQHARSVFVAGAANDGERAPIPGHACHDGRGQAWRLDIARAIWKPSDLHPLLFVHLSAFSSLTTLRLVDVTFPKVREFGRLVCALPSVVRLRCWNVLFTSAAPCASLGITHSPPPVRLTDLAIFSINETASKVEANKSLIEHVCAAGVAADLQRFNFSVWPSSESKYLGVYREPLHELFKQCSRSLRYLNLSPDARPGKDVEADAISDTIVVLEALNFETVGYAWMRRILESYVSKNLREVSIVVDRPRYSENAETKYKGLYPLSRRTCAVNSMSCSPTKDYEKLHHVFLTFSN</sequence>
<evidence type="ECO:0000256" key="1">
    <source>
        <dbReference type="SAM" id="MobiDB-lite"/>
    </source>
</evidence>
<gene>
    <name evidence="2" type="ORF">WOLCODRAFT_151829</name>
</gene>
<evidence type="ECO:0008006" key="4">
    <source>
        <dbReference type="Google" id="ProtNLM"/>
    </source>
</evidence>
<protein>
    <recommendedName>
        <fullName evidence="4">F-box domain-containing protein</fullName>
    </recommendedName>
</protein>
<feature type="compositionally biased region" description="Polar residues" evidence="1">
    <location>
        <begin position="99"/>
        <end position="108"/>
    </location>
</feature>
<proteinExistence type="predicted"/>
<feature type="compositionally biased region" description="Basic residues" evidence="1">
    <location>
        <begin position="1"/>
        <end position="12"/>
    </location>
</feature>
<accession>A0A2H3JYF8</accession>